<proteinExistence type="predicted"/>
<dbReference type="EMBL" id="JADZLT010000048">
    <property type="protein sequence ID" value="MBH0237600.1"/>
    <property type="molecule type" value="Genomic_DNA"/>
</dbReference>
<evidence type="ECO:0000259" key="2">
    <source>
        <dbReference type="Pfam" id="PF13550"/>
    </source>
</evidence>
<dbReference type="GO" id="GO:0016787">
    <property type="term" value="F:hydrolase activity"/>
    <property type="evidence" value="ECO:0007669"/>
    <property type="project" value="UniProtKB-KW"/>
</dbReference>
<organism evidence="4 5">
    <name type="scientific">Methylobrevis albus</name>
    <dbReference type="NCBI Taxonomy" id="2793297"/>
    <lineage>
        <taxon>Bacteria</taxon>
        <taxon>Pseudomonadati</taxon>
        <taxon>Pseudomonadota</taxon>
        <taxon>Alphaproteobacteria</taxon>
        <taxon>Hyphomicrobiales</taxon>
        <taxon>Pleomorphomonadaceae</taxon>
        <taxon>Methylobrevis</taxon>
    </lineage>
</organism>
<dbReference type="Pfam" id="PF13550">
    <property type="entry name" value="Phage-tail_3"/>
    <property type="match status" value="1"/>
</dbReference>
<keyword evidence="5" id="KW-1185">Reference proteome</keyword>
<evidence type="ECO:0000259" key="1">
    <source>
        <dbReference type="Pfam" id="PF13547"/>
    </source>
</evidence>
<dbReference type="InterPro" id="IPR032876">
    <property type="entry name" value="J_dom"/>
</dbReference>
<reference evidence="4" key="1">
    <citation type="submission" date="2020-12" db="EMBL/GenBank/DDBJ databases">
        <title>Methylobrevis albus sp. nov., isolated from fresh water lack sediment.</title>
        <authorList>
            <person name="Zou Q."/>
        </authorList>
    </citation>
    <scope>NUCLEOTIDE SEQUENCE</scope>
    <source>
        <strain evidence="4">L22</strain>
    </source>
</reference>
<dbReference type="InterPro" id="IPR025195">
    <property type="entry name" value="GTA_TIM_dom"/>
</dbReference>
<dbReference type="InterPro" id="IPR056490">
    <property type="entry name" value="Rcc01698_C"/>
</dbReference>
<dbReference type="RefSeq" id="WP_197310695.1">
    <property type="nucleotide sequence ID" value="NZ_JADZLT010000048.1"/>
</dbReference>
<feature type="domain" description="GTA TIM-barrel-like" evidence="1">
    <location>
        <begin position="429"/>
        <end position="731"/>
    </location>
</feature>
<dbReference type="Pfam" id="PF23666">
    <property type="entry name" value="Rcc01698_C"/>
    <property type="match status" value="1"/>
</dbReference>
<dbReference type="SUPFAM" id="SSF51445">
    <property type="entry name" value="(Trans)glycosidases"/>
    <property type="match status" value="1"/>
</dbReference>
<evidence type="ECO:0000313" key="5">
    <source>
        <dbReference type="Proteomes" id="UP000631694"/>
    </source>
</evidence>
<feature type="domain" description="Tip attachment protein J" evidence="2">
    <location>
        <begin position="791"/>
        <end position="953"/>
    </location>
</feature>
<dbReference type="Gene3D" id="3.20.20.80">
    <property type="entry name" value="Glycosidases"/>
    <property type="match status" value="1"/>
</dbReference>
<protein>
    <submittedName>
        <fullName evidence="4">Glycoside hydrolase/phage tail family protein</fullName>
    </submittedName>
</protein>
<dbReference type="InterPro" id="IPR017853">
    <property type="entry name" value="GH"/>
</dbReference>
<feature type="domain" description="Rcc01698-like C-terminal" evidence="3">
    <location>
        <begin position="1044"/>
        <end position="1143"/>
    </location>
</feature>
<name>A0A931I007_9HYPH</name>
<comment type="caution">
    <text evidence="4">The sequence shown here is derived from an EMBL/GenBank/DDBJ whole genome shotgun (WGS) entry which is preliminary data.</text>
</comment>
<dbReference type="CDD" id="cd19607">
    <property type="entry name" value="GTA_TIM-barrel-like"/>
    <property type="match status" value="1"/>
</dbReference>
<sequence>MATLILAAAGAVFGQSFGLFGVVAGRAIGALAGAALDRVLAGSGGTVERGKLADLSVQASIEGAAIPRLYGRARLAGQVIWATELEETVTSEGGGGKGGPEVETYRYFANFAVGLCEGPIARIGRVWANGHLLDLDRITMRVHPGDETQMPDSLIEARQGADGAPAYRGLAYVVFERLPLADFGNALPQLSFEVFRPVGRLERMIRAVTLIPGATEFGYHPTPVTRAPEDGVSEAENVHTPIAATDVIAALDELQDLCPRLESLAIVVSWFGDDLRADACSVRPRAERTDKVTRGATWRVAGLTRAAAGAVSSLDDRPAFGGTPSDASVAALIREAKARGLAVTLYPFVMMDVAPGNARVDPYTGATPQPAYPWRGRITCDPAPGRPGSPDGTAAIEAVVAAFVGAAAPGHFTGLPALDTVAYAGPAEWSYRRLILHYAALAEVAGGVDGFLIGSELRGLTALNDGARGHPFVAALRSLAADVKAMLRPGTEVGYAADWSEYANHRPDDGSGDVTFHLDPLWADPNIDFVGIDAYLPLTDWREGDHLDAAIADGPADRAYLAASVAGGELYDWYYASDADRAAQLRSPITDGAAGKPWVFRIKDFSNWWGNLHVDRVGGVEVGTPTAWVPGLKPIRFTEIGCPAVDNGGNEPNVFPDLVSSEGRPPHHSRGLRDDLVQRRYLEVLLGHFDPAEPEFAAGHNPLSPVDGRRMVDVARAHVWSYDARPFPAFPLATDVWADGANWTTGHWLNGRLGTAPLADLVAAAAAEQGIGAVDSSGLSGLVDGCVFAGRTTLRDGLESLATLFRFDVIERPDGLLFRDRGRRSVATIGAGDLVETRDGPLVELRRAQAEDLPVEVAVGFLDGSADYLQTSVAARRVAESAGPARVLDLQLPIVAAPEVLAGHAEAMIKELDAARERLRFVLPPSFTGLEPGDTLTLALPGYPATVAVERTERTEAIVVEARVIDRTIRARAGRTEPRALAAGIPVALGPPRLEILDVPAASDDAGVHAPRIAASARPWPGALSVLRAAGSGYQPVQRLDAPAVIGRLNAPLGPGPLWRFDRTGVIDVTLLSGTLASVDLGTLFDGANLAAVAAEGGGWELVQFANAELIGPRRYRLTTLLRGQLGTGDAMAAGHAAGASFVMIGAATPRLALGIDFVGRSAALRIVPAAAGSGSDAAIDRTVTIGGRALRPLPPVRIRAVRVGGDVEFGWIRQTRSGGDGWEQAEVPLAEEREAYSVDILDGASVVRTLAVTEPRALYTAAAQAADFGTMPATFDVVVCQISTRMGRGLPGRATLHV</sequence>
<evidence type="ECO:0000259" key="3">
    <source>
        <dbReference type="Pfam" id="PF23666"/>
    </source>
</evidence>
<evidence type="ECO:0000313" key="4">
    <source>
        <dbReference type="EMBL" id="MBH0237600.1"/>
    </source>
</evidence>
<dbReference type="Pfam" id="PF13547">
    <property type="entry name" value="GTA_TIM"/>
    <property type="match status" value="1"/>
</dbReference>
<accession>A0A931I007</accession>
<keyword evidence="4" id="KW-0378">Hydrolase</keyword>
<dbReference type="Proteomes" id="UP000631694">
    <property type="component" value="Unassembled WGS sequence"/>
</dbReference>
<gene>
    <name evidence="4" type="ORF">I5731_07205</name>
</gene>